<evidence type="ECO:0000313" key="2">
    <source>
        <dbReference type="Proteomes" id="UP001164250"/>
    </source>
</evidence>
<proteinExistence type="predicted"/>
<organism evidence="1 2">
    <name type="scientific">Pistacia atlantica</name>
    <dbReference type="NCBI Taxonomy" id="434234"/>
    <lineage>
        <taxon>Eukaryota</taxon>
        <taxon>Viridiplantae</taxon>
        <taxon>Streptophyta</taxon>
        <taxon>Embryophyta</taxon>
        <taxon>Tracheophyta</taxon>
        <taxon>Spermatophyta</taxon>
        <taxon>Magnoliopsida</taxon>
        <taxon>eudicotyledons</taxon>
        <taxon>Gunneridae</taxon>
        <taxon>Pentapetalae</taxon>
        <taxon>rosids</taxon>
        <taxon>malvids</taxon>
        <taxon>Sapindales</taxon>
        <taxon>Anacardiaceae</taxon>
        <taxon>Pistacia</taxon>
    </lineage>
</organism>
<accession>A0ACC1CDM4</accession>
<protein>
    <submittedName>
        <fullName evidence="1">Uncharacterized protein</fullName>
    </submittedName>
</protein>
<keyword evidence="2" id="KW-1185">Reference proteome</keyword>
<dbReference type="EMBL" id="CM047897">
    <property type="protein sequence ID" value="KAJ0113607.1"/>
    <property type="molecule type" value="Genomic_DNA"/>
</dbReference>
<sequence length="347" mass="39037">MCRTAVAFSVMSEAPKSLAASRGHGKVGPDYFGYYACEVKELLSQDEDFLPFTVQTPEMSKRKCGEVRGQDTIDGRGSGASSSFSDSIGAGLSDFKKERLKSLLRQGVFDLTPEVDEFNTNTDILYAILLGCNDFCFGPFEMDRLVKWLDPVIAMCQLQSQIRNKKSLSSDIGTASKGHAGEVPFKKHKTSSSFSSTSIPAHPNPLNSESCKEVILLLAFSWCLVDGDLQFLLENDSLQVEEMLKKYFDELSATLGHMEQQLEELLNAVVSKCRPMTLFEKHELRKMIQKLPPNNLDRVVEIVRHNKSAEPQSSDEYFVDLEKEDNITLWRLYYYVNAVQKARELLA</sequence>
<comment type="caution">
    <text evidence="1">The sequence shown here is derived from an EMBL/GenBank/DDBJ whole genome shotgun (WGS) entry which is preliminary data.</text>
</comment>
<evidence type="ECO:0000313" key="1">
    <source>
        <dbReference type="EMBL" id="KAJ0113607.1"/>
    </source>
</evidence>
<dbReference type="Proteomes" id="UP001164250">
    <property type="component" value="Chromosome 1"/>
</dbReference>
<name>A0ACC1CDM4_9ROSI</name>
<gene>
    <name evidence="1" type="ORF">Patl1_02884</name>
</gene>
<reference evidence="2" key="1">
    <citation type="journal article" date="2023" name="G3 (Bethesda)">
        <title>Genome assembly and association tests identify interacting loci associated with vigor, precocity, and sex in interspecific pistachio rootstocks.</title>
        <authorList>
            <person name="Palmer W."/>
            <person name="Jacygrad E."/>
            <person name="Sagayaradj S."/>
            <person name="Cavanaugh K."/>
            <person name="Han R."/>
            <person name="Bertier L."/>
            <person name="Beede B."/>
            <person name="Kafkas S."/>
            <person name="Golino D."/>
            <person name="Preece J."/>
            <person name="Michelmore R."/>
        </authorList>
    </citation>
    <scope>NUCLEOTIDE SEQUENCE [LARGE SCALE GENOMIC DNA]</scope>
</reference>